<evidence type="ECO:0000313" key="1">
    <source>
        <dbReference type="EMBL" id="CAI9267638.1"/>
    </source>
</evidence>
<protein>
    <submittedName>
        <fullName evidence="1">Uncharacterized protein</fullName>
    </submittedName>
</protein>
<name>A0AA35VEZ6_LACSI</name>
<organism evidence="1 2">
    <name type="scientific">Lactuca saligna</name>
    <name type="common">Willowleaf lettuce</name>
    <dbReference type="NCBI Taxonomy" id="75948"/>
    <lineage>
        <taxon>Eukaryota</taxon>
        <taxon>Viridiplantae</taxon>
        <taxon>Streptophyta</taxon>
        <taxon>Embryophyta</taxon>
        <taxon>Tracheophyta</taxon>
        <taxon>Spermatophyta</taxon>
        <taxon>Magnoliopsida</taxon>
        <taxon>eudicotyledons</taxon>
        <taxon>Gunneridae</taxon>
        <taxon>Pentapetalae</taxon>
        <taxon>asterids</taxon>
        <taxon>campanulids</taxon>
        <taxon>Asterales</taxon>
        <taxon>Asteraceae</taxon>
        <taxon>Cichorioideae</taxon>
        <taxon>Cichorieae</taxon>
        <taxon>Lactucinae</taxon>
        <taxon>Lactuca</taxon>
    </lineage>
</organism>
<evidence type="ECO:0000313" key="2">
    <source>
        <dbReference type="Proteomes" id="UP001177003"/>
    </source>
</evidence>
<accession>A0AA35VEZ6</accession>
<proteinExistence type="predicted"/>
<gene>
    <name evidence="1" type="ORF">LSALG_LOCUS8106</name>
</gene>
<dbReference type="AlphaFoldDB" id="A0AA35VEZ6"/>
<dbReference type="Proteomes" id="UP001177003">
    <property type="component" value="Chromosome 1"/>
</dbReference>
<reference evidence="1" key="1">
    <citation type="submission" date="2023-04" db="EMBL/GenBank/DDBJ databases">
        <authorList>
            <person name="Vijverberg K."/>
            <person name="Xiong W."/>
            <person name="Schranz E."/>
        </authorList>
    </citation>
    <scope>NUCLEOTIDE SEQUENCE</scope>
</reference>
<keyword evidence="2" id="KW-1185">Reference proteome</keyword>
<dbReference type="EMBL" id="OX465077">
    <property type="protein sequence ID" value="CAI9267638.1"/>
    <property type="molecule type" value="Genomic_DNA"/>
</dbReference>
<sequence>MEENLIPSRSRWSIAGGKRMIRGAATQMKKNRINSVLCRWINPKWWSKGRKKITCCSSRCGCCWRRGRRDEQQRTKGGVERWRRWRLTMESRKYSNRKTTGRRKRQSVERHICQKKKAGKQTRRYQGAVAKTHASDSIDWNIGLQLIIPRLKLTTARFALAFRMWL</sequence>